<dbReference type="Gene3D" id="2.60.40.4070">
    <property type="match status" value="1"/>
</dbReference>
<evidence type="ECO:0000313" key="1">
    <source>
        <dbReference type="EMBL" id="SUZ85376.1"/>
    </source>
</evidence>
<accession>A0A381R103</accession>
<name>A0A381R103_9ZZZZ</name>
<sequence>MIYEGESWKKINWDGLDDNKKRVPGGVYFCHIKNGNAAINHKMILLK</sequence>
<dbReference type="AlphaFoldDB" id="A0A381R103"/>
<reference evidence="1" key="1">
    <citation type="submission" date="2018-05" db="EMBL/GenBank/DDBJ databases">
        <authorList>
            <person name="Lanie J.A."/>
            <person name="Ng W.-L."/>
            <person name="Kazmierczak K.M."/>
            <person name="Andrzejewski T.M."/>
            <person name="Davidsen T.M."/>
            <person name="Wayne K.J."/>
            <person name="Tettelin H."/>
            <person name="Glass J.I."/>
            <person name="Rusch D."/>
            <person name="Podicherti R."/>
            <person name="Tsui H.-C.T."/>
            <person name="Winkler M.E."/>
        </authorList>
    </citation>
    <scope>NUCLEOTIDE SEQUENCE</scope>
</reference>
<dbReference type="EMBL" id="UINC01001633">
    <property type="protein sequence ID" value="SUZ85376.1"/>
    <property type="molecule type" value="Genomic_DNA"/>
</dbReference>
<protein>
    <recommendedName>
        <fullName evidence="2">FlgD Ig-like domain-containing protein</fullName>
    </recommendedName>
</protein>
<organism evidence="1">
    <name type="scientific">marine metagenome</name>
    <dbReference type="NCBI Taxonomy" id="408172"/>
    <lineage>
        <taxon>unclassified sequences</taxon>
        <taxon>metagenomes</taxon>
        <taxon>ecological metagenomes</taxon>
    </lineage>
</organism>
<gene>
    <name evidence="1" type="ORF">METZ01_LOCUS38230</name>
</gene>
<proteinExistence type="predicted"/>
<evidence type="ECO:0008006" key="2">
    <source>
        <dbReference type="Google" id="ProtNLM"/>
    </source>
</evidence>